<protein>
    <recommendedName>
        <fullName evidence="3">Calcyclin-binding protein</fullName>
    </recommendedName>
</protein>
<dbReference type="FunFam" id="2.60.40.790:FF:000040">
    <property type="entry name" value="Calcyclin binding protein"/>
    <property type="match status" value="1"/>
</dbReference>
<comment type="function">
    <text evidence="9">May be involved in calcium-dependent ubiquitination and subsequent proteasomal degradation of target proteins. Probably serves as a molecular bridge in ubiquitin E3 complexes. Participates in the ubiquitin-mediated degradation of beta-catenin (CTNNB1).</text>
</comment>
<evidence type="ECO:0000256" key="7">
    <source>
        <dbReference type="ARBA" id="ARBA00022990"/>
    </source>
</evidence>
<dbReference type="GO" id="GO:0005737">
    <property type="term" value="C:cytoplasm"/>
    <property type="evidence" value="ECO:0007669"/>
    <property type="project" value="UniProtKB-SubCell"/>
</dbReference>
<dbReference type="InterPro" id="IPR007699">
    <property type="entry name" value="SGS_dom"/>
</dbReference>
<reference evidence="12" key="1">
    <citation type="submission" date="2022-01" db="UniProtKB">
        <authorList>
            <consortium name="EnsemblMetazoa"/>
        </authorList>
    </citation>
    <scope>IDENTIFICATION</scope>
</reference>
<dbReference type="InterPro" id="IPR052289">
    <property type="entry name" value="Calcyclin-binding_UBL-bridge"/>
</dbReference>
<evidence type="ECO:0000256" key="5">
    <source>
        <dbReference type="ARBA" id="ARBA00022553"/>
    </source>
</evidence>
<proteinExistence type="predicted"/>
<evidence type="ECO:0000313" key="13">
    <source>
        <dbReference type="Proteomes" id="UP000494040"/>
    </source>
</evidence>
<dbReference type="GO" id="GO:0015631">
    <property type="term" value="F:tubulin binding"/>
    <property type="evidence" value="ECO:0007669"/>
    <property type="project" value="InterPro"/>
</dbReference>
<dbReference type="EnsemblMetazoa" id="XM_014403621.2">
    <property type="protein sequence ID" value="XP_014259107.1"/>
    <property type="gene ID" value="LOC106672301"/>
</dbReference>
<dbReference type="KEGG" id="clec:106672301"/>
<dbReference type="GeneID" id="106672301"/>
<dbReference type="Pfam" id="PF09032">
    <property type="entry name" value="Siah-Interact_N"/>
    <property type="match status" value="1"/>
</dbReference>
<dbReference type="SUPFAM" id="SSF49764">
    <property type="entry name" value="HSP20-like chaperones"/>
    <property type="match status" value="1"/>
</dbReference>
<evidence type="ECO:0000256" key="8">
    <source>
        <dbReference type="ARBA" id="ARBA00023242"/>
    </source>
</evidence>
<evidence type="ECO:0000256" key="3">
    <source>
        <dbReference type="ARBA" id="ARBA00015702"/>
    </source>
</evidence>
<evidence type="ECO:0000256" key="2">
    <source>
        <dbReference type="ARBA" id="ARBA00004496"/>
    </source>
</evidence>
<keyword evidence="6" id="KW-0833">Ubl conjugation pathway</keyword>
<dbReference type="GO" id="GO:0031625">
    <property type="term" value="F:ubiquitin protein ligase binding"/>
    <property type="evidence" value="ECO:0007669"/>
    <property type="project" value="InterPro"/>
</dbReference>
<dbReference type="GO" id="GO:0005634">
    <property type="term" value="C:nucleus"/>
    <property type="evidence" value="ECO:0007669"/>
    <property type="project" value="UniProtKB-SubCell"/>
</dbReference>
<keyword evidence="5" id="KW-0597">Phosphoprotein</keyword>
<feature type="domain" description="CS" evidence="11">
    <location>
        <begin position="78"/>
        <end position="172"/>
    </location>
</feature>
<dbReference type="InterPro" id="IPR007052">
    <property type="entry name" value="CS_dom"/>
</dbReference>
<dbReference type="InterPro" id="IPR015120">
    <property type="entry name" value="Siah-Interact_N"/>
</dbReference>
<dbReference type="PROSITE" id="PS51203">
    <property type="entry name" value="CS"/>
    <property type="match status" value="1"/>
</dbReference>
<dbReference type="GO" id="GO:0044548">
    <property type="term" value="F:S100 protein binding"/>
    <property type="evidence" value="ECO:0007669"/>
    <property type="project" value="InterPro"/>
</dbReference>
<evidence type="ECO:0000256" key="9">
    <source>
        <dbReference type="ARBA" id="ARBA00025145"/>
    </source>
</evidence>
<evidence type="ECO:0000313" key="12">
    <source>
        <dbReference type="EnsemblMetazoa" id="XP_014259107.1"/>
    </source>
</evidence>
<dbReference type="RefSeq" id="XP_014259107.1">
    <property type="nucleotide sequence ID" value="XM_014403621.2"/>
</dbReference>
<keyword evidence="4" id="KW-0963">Cytoplasm</keyword>
<sequence length="231" mass="26841">MSSKIDELKLDIEELSMLIKTAKRPKITSFLSLELRKFETALLKLTEEEKRKEGKDVGAMGDCNKAPTTNRTQPCYDVKLSTYAWDQSDKFVKIFVTLKNVHTLDKDKVVCVFDPSSMELMVKELENRNYFFRIKGFLHEINDAESYIKVKNDLVTVFLAKKKQGQKWSYLSLTEQQLKEPKKTPSIEPDEDPSSSMMNIMKKMYEEGDDEMKRTIAKVWTESRDKKDVVA</sequence>
<name>A0A8I6S9L2_CIMLE</name>
<keyword evidence="13" id="KW-1185">Reference proteome</keyword>
<evidence type="ECO:0000256" key="4">
    <source>
        <dbReference type="ARBA" id="ARBA00022490"/>
    </source>
</evidence>
<evidence type="ECO:0000256" key="6">
    <source>
        <dbReference type="ARBA" id="ARBA00022786"/>
    </source>
</evidence>
<dbReference type="PROSITE" id="PS51048">
    <property type="entry name" value="SGS"/>
    <property type="match status" value="1"/>
</dbReference>
<feature type="domain" description="SGS" evidence="10">
    <location>
        <begin position="157"/>
        <end position="231"/>
    </location>
</feature>
<dbReference type="OMA" id="YGWDQSA"/>
<keyword evidence="8" id="KW-0539">Nucleus</keyword>
<evidence type="ECO:0000256" key="1">
    <source>
        <dbReference type="ARBA" id="ARBA00004123"/>
    </source>
</evidence>
<dbReference type="Gene3D" id="4.10.860.10">
    <property type="entry name" value="UVR domain"/>
    <property type="match status" value="1"/>
</dbReference>
<dbReference type="AlphaFoldDB" id="A0A8I6S9L2"/>
<evidence type="ECO:0000259" key="11">
    <source>
        <dbReference type="PROSITE" id="PS51203"/>
    </source>
</evidence>
<dbReference type="Gene3D" id="2.60.40.790">
    <property type="match status" value="1"/>
</dbReference>
<dbReference type="PANTHER" id="PTHR13164:SF3">
    <property type="entry name" value="CALCYCLIN-BINDING PROTEIN"/>
    <property type="match status" value="1"/>
</dbReference>
<accession>A0A8I6S9L2</accession>
<dbReference type="InterPro" id="IPR008978">
    <property type="entry name" value="HSP20-like_chaperone"/>
</dbReference>
<dbReference type="GO" id="GO:0007507">
    <property type="term" value="P:heart development"/>
    <property type="evidence" value="ECO:0007669"/>
    <property type="project" value="TreeGrafter"/>
</dbReference>
<dbReference type="PANTHER" id="PTHR13164">
    <property type="entry name" value="CALICYLIN BINDING PROTEIN"/>
    <property type="match status" value="1"/>
</dbReference>
<dbReference type="InterPro" id="IPR037893">
    <property type="entry name" value="CS_CacyBP"/>
</dbReference>
<comment type="subcellular location">
    <subcellularLocation>
        <location evidence="2">Cytoplasm</location>
    </subcellularLocation>
    <subcellularLocation>
        <location evidence="1">Nucleus</location>
    </subcellularLocation>
</comment>
<dbReference type="InterPro" id="IPR037201">
    <property type="entry name" value="CacyBP_N"/>
</dbReference>
<dbReference type="Proteomes" id="UP000494040">
    <property type="component" value="Unassembled WGS sequence"/>
</dbReference>
<dbReference type="SUPFAM" id="SSF140106">
    <property type="entry name" value="Calcyclin-binding protein-like"/>
    <property type="match status" value="1"/>
</dbReference>
<dbReference type="Pfam" id="PF04969">
    <property type="entry name" value="CS"/>
    <property type="match status" value="1"/>
</dbReference>
<keyword evidence="7" id="KW-0007">Acetylation</keyword>
<dbReference type="OrthoDB" id="164025at2759"/>
<organism evidence="12 13">
    <name type="scientific">Cimex lectularius</name>
    <name type="common">Bed bug</name>
    <name type="synonym">Acanthia lectularia</name>
    <dbReference type="NCBI Taxonomy" id="79782"/>
    <lineage>
        <taxon>Eukaryota</taxon>
        <taxon>Metazoa</taxon>
        <taxon>Ecdysozoa</taxon>
        <taxon>Arthropoda</taxon>
        <taxon>Hexapoda</taxon>
        <taxon>Insecta</taxon>
        <taxon>Pterygota</taxon>
        <taxon>Neoptera</taxon>
        <taxon>Paraneoptera</taxon>
        <taxon>Hemiptera</taxon>
        <taxon>Heteroptera</taxon>
        <taxon>Panheteroptera</taxon>
        <taxon>Cimicomorpha</taxon>
        <taxon>Cimicidae</taxon>
        <taxon>Cimex</taxon>
    </lineage>
</organism>
<evidence type="ECO:0000259" key="10">
    <source>
        <dbReference type="PROSITE" id="PS51048"/>
    </source>
</evidence>
<dbReference type="CDD" id="cd06468">
    <property type="entry name" value="p23_CacyBP"/>
    <property type="match status" value="1"/>
</dbReference>